<comment type="caution">
    <text evidence="1">The sequence shown here is derived from an EMBL/GenBank/DDBJ whole genome shotgun (WGS) entry which is preliminary data.</text>
</comment>
<dbReference type="Proteomes" id="UP000814128">
    <property type="component" value="Unassembled WGS sequence"/>
</dbReference>
<evidence type="ECO:0000313" key="2">
    <source>
        <dbReference type="Proteomes" id="UP000814128"/>
    </source>
</evidence>
<reference evidence="1" key="1">
    <citation type="submission" date="2021-02" db="EMBL/GenBank/DDBJ databases">
        <authorList>
            <consortium name="DOE Joint Genome Institute"/>
            <person name="Ahrendt S."/>
            <person name="Looney B.P."/>
            <person name="Miyauchi S."/>
            <person name="Morin E."/>
            <person name="Drula E."/>
            <person name="Courty P.E."/>
            <person name="Chicoki N."/>
            <person name="Fauchery L."/>
            <person name="Kohler A."/>
            <person name="Kuo A."/>
            <person name="Labutti K."/>
            <person name="Pangilinan J."/>
            <person name="Lipzen A."/>
            <person name="Riley R."/>
            <person name="Andreopoulos W."/>
            <person name="He G."/>
            <person name="Johnson J."/>
            <person name="Barry K.W."/>
            <person name="Grigoriev I.V."/>
            <person name="Nagy L."/>
            <person name="Hibbett D."/>
            <person name="Henrissat B."/>
            <person name="Matheny P.B."/>
            <person name="Labbe J."/>
            <person name="Martin F."/>
        </authorList>
    </citation>
    <scope>NUCLEOTIDE SEQUENCE</scope>
    <source>
        <strain evidence="1">EC-137</strain>
    </source>
</reference>
<proteinExistence type="predicted"/>
<accession>A0ACB8QRT2</accession>
<evidence type="ECO:0000313" key="1">
    <source>
        <dbReference type="EMBL" id="KAI0034549.1"/>
    </source>
</evidence>
<sequence>MPNQLSVPSKKTYTLLIREAIVGHIADKHPETHPEAFRTDIDRWESLRTAAVSTKVHVDAVTALLQYHAQLVFILTKLPADIGLAVSFDPTFATSPNPVTLHNLQYERCATLFNLAAKYSQLAGVEDRSRPDGVKQANAYYQYAAGTFSYLIQSALPKLRPTVADDELPADLAEGFIKVLEWLMLAQAQECVWQRAVLDHHSNGVIAKLAAQVSTYYGLALTTVRGAPLDVRRFFPSGWLAHLETKQWHFDAASQYRKSVDDLEQNKYGNEIARLTAAQKTAKRGHDVARRAGSSIAPAILEDIKSLLEIVEKNLKRAERDNDLIYHQDVPAPSSLPGIQPSSVVRLAIPAALEDPKIAVGNEPVIFAELLSWGARTAIEIYEDRRATFVKEEVVELSHELDNKQAETLRVLNLPAAVEVLDKPIGLPPSLLSKAEEVRSGNGPEHIEQAIEDVQMLARRAQKILDDSLDVLDQEASEDEKHRHELPQRAPSHEANEELTRKAGRYRSILEQAAESDAVVRTRWEEWEEHITALTWDEATLEASVPSSTISPNSQSSVSGTTPAQAHARGLRVILEELDDLSRTRAQLVQRAKRRAEVDDIQPRIMRAATAFERWAEVHPSMFEDVLEEEIAKFEKFRDEIREGGQRQDELLETLKAGFRPHSTRMDAFLASRQEEPQVKEREHALQSLDLAYHKYKDILRHLDEGLQFYNDLSAILMHFQQTCKEWAALRRDELRCVPSFRPRCELRTPAPPRVLEAPQMRAGEAPQTPAARASRKIAMDLPPPDSDQWQTLDISATARAGRAGKGKKAYA</sequence>
<name>A0ACB8QRT2_9AGAM</name>
<dbReference type="EMBL" id="MU273498">
    <property type="protein sequence ID" value="KAI0034549.1"/>
    <property type="molecule type" value="Genomic_DNA"/>
</dbReference>
<gene>
    <name evidence="1" type="ORF">K488DRAFT_45163</name>
</gene>
<protein>
    <submittedName>
        <fullName evidence="1">BRO1-domain-containing protein</fullName>
    </submittedName>
</protein>
<keyword evidence="2" id="KW-1185">Reference proteome</keyword>
<reference evidence="1" key="2">
    <citation type="journal article" date="2022" name="New Phytol.">
        <title>Evolutionary transition to the ectomycorrhizal habit in the genomes of a hyperdiverse lineage of mushroom-forming fungi.</title>
        <authorList>
            <person name="Looney B."/>
            <person name="Miyauchi S."/>
            <person name="Morin E."/>
            <person name="Drula E."/>
            <person name="Courty P.E."/>
            <person name="Kohler A."/>
            <person name="Kuo A."/>
            <person name="LaButti K."/>
            <person name="Pangilinan J."/>
            <person name="Lipzen A."/>
            <person name="Riley R."/>
            <person name="Andreopoulos W."/>
            <person name="He G."/>
            <person name="Johnson J."/>
            <person name="Nolan M."/>
            <person name="Tritt A."/>
            <person name="Barry K.W."/>
            <person name="Grigoriev I.V."/>
            <person name="Nagy L.G."/>
            <person name="Hibbett D."/>
            <person name="Henrissat B."/>
            <person name="Matheny P.B."/>
            <person name="Labbe J."/>
            <person name="Martin F.M."/>
        </authorList>
    </citation>
    <scope>NUCLEOTIDE SEQUENCE</scope>
    <source>
        <strain evidence="1">EC-137</strain>
    </source>
</reference>
<organism evidence="1 2">
    <name type="scientific">Vararia minispora EC-137</name>
    <dbReference type="NCBI Taxonomy" id="1314806"/>
    <lineage>
        <taxon>Eukaryota</taxon>
        <taxon>Fungi</taxon>
        <taxon>Dikarya</taxon>
        <taxon>Basidiomycota</taxon>
        <taxon>Agaricomycotina</taxon>
        <taxon>Agaricomycetes</taxon>
        <taxon>Russulales</taxon>
        <taxon>Lachnocladiaceae</taxon>
        <taxon>Vararia</taxon>
    </lineage>
</organism>